<keyword evidence="10" id="KW-0238">DNA-binding</keyword>
<evidence type="ECO:0000256" key="2">
    <source>
        <dbReference type="ARBA" id="ARBA00012438"/>
    </source>
</evidence>
<comment type="catalytic activity">
    <reaction evidence="1">
        <text>ATP + protein L-histidine = ADP + protein N-phospho-L-histidine.</text>
        <dbReference type="EC" id="2.7.13.3"/>
    </reaction>
</comment>
<dbReference type="SUPFAM" id="SSF52172">
    <property type="entry name" value="CheY-like"/>
    <property type="match status" value="1"/>
</dbReference>
<feature type="modified residue" description="4-aspartylphosphate" evidence="12">
    <location>
        <position position="1137"/>
    </location>
</feature>
<dbReference type="Pfam" id="PF07494">
    <property type="entry name" value="Reg_prop"/>
    <property type="match status" value="3"/>
</dbReference>
<keyword evidence="13" id="KW-1133">Transmembrane helix</keyword>
<evidence type="ECO:0000256" key="9">
    <source>
        <dbReference type="ARBA" id="ARBA00023015"/>
    </source>
</evidence>
<dbReference type="CDD" id="cd00075">
    <property type="entry name" value="HATPase"/>
    <property type="match status" value="1"/>
</dbReference>
<comment type="caution">
    <text evidence="17">The sequence shown here is derived from an EMBL/GenBank/DDBJ whole genome shotgun (WGS) entry which is preliminary data.</text>
</comment>
<evidence type="ECO:0000256" key="13">
    <source>
        <dbReference type="SAM" id="Phobius"/>
    </source>
</evidence>
<sequence length="1346" mass="153158">MCRNWGVLQTLGLVMLKCWLLVYHLLIQILFFFWVSPINAQEYKFNTLGVEDGLSQITVSDICQDEKSRMWIATLDGLNCYDGNQIKVYNHFHNDSVSYGNLYVSQMIEDGQGSLFLLSSTGIFQFDLNTEKYYLLPVTAPATLAKGKHGVWVVEGGKLFLYDKHSKRLQRMYEDLQLADTGSSMVEGMDGSLWIALKDKGVVQVDSCGKATLQLPDIKVLKVMQGNDRNIWVGTQEHGVVCFNLAGSLLQTYAHDDMARALCQDLEGNIWVGYRSGLSKIDVKSGTVSYYQPNPTKIGSMSNRSVTSLYTDKQGTVWIGTYWGGVNYFSPAFQHYIHFYASEKGLSFPVVGAMAEDRAGNIWICTEGGGLDMYQPRYNTFQHFNSLTGHRFSTDYLKDIVYDEAYNCLWIAADFTNKLNCFHLETHKNELFTLNDSQASIVGDALFALADTPQKLYVGTTSAVASLDKLTKKTDILFHEDELFTHNYNTLLLDSKQRLWFAAAEGCMAYDIKKRSFQTYCIRLDKEVRSQKLLVNVIYEDRYGDIWIGTHGKGLFLLDKKDSQFHLHTPDYQLSGNNIRDLAETPSGNLLIGTGHGLSMLDKRTGKIINFNSKTGFPLTLVNRKSLQVSRDENIYIGGTTGMIAIRENNLYYPPKIYDLNLTQLYINNQEIITGDETGILSEAFAYTDEICLDYTQDVFSIGFATDNFLHIGGGEVEYRLVGYKDEWSEILSGNYVTYTNISPGHYKFEIRLKNFPAVIRSLTITIVPPFYATWWAYIIYICAILAILYILIREHRRRLFLKTSLEFEMREKQYIEEMNQSKLRFFTNISHEIRTPITLIISQVDLLLNSGKLSTYAYSKLLNIHKNAGNLKSLISELLDFRKQEQGLLKLKISQFDLCDLLQEHFVLFKELSANRNISFSLHMNVQHCMIWGDRMQLQKVINNLLSNAFKYTSDGGTIVLGFTEEDMVCRFSVTDNGAGISEEDYQKIFERFYQVENIGLYGGTGIGLALTQGIVKAHKGEINVKSQLGKGSCFQVTLKKGDAHFDVSVARIEPEQNKEYIYHSEEREALVEEVRTSQKESGTTDCKLLVIDDNEEIRTVLVDIFSPLYTVDTACNGKEGYEKVKTMQPDLVISDIMMPEMTGTELCAKIKNNIETCHIPVVLLTALGAPERELEGLRIGADIYVVKPFNMRRLVMQCNNLINTRRMLQNKYAHQLDNKIEKIATNELDQKFIEQAIQVVERNMENPEFTVDVFSKEMGVGRTVLFQKIKGITGHTPNNFIMNLRLKKAAYLLLNASELNISDIAYRLGFGNPQYFNKCFKELFSVAPTQYRKIQNTPSVPPEK</sequence>
<dbReference type="SMART" id="SM00342">
    <property type="entry name" value="HTH_ARAC"/>
    <property type="match status" value="1"/>
</dbReference>
<dbReference type="Gene3D" id="2.60.40.10">
    <property type="entry name" value="Immunoglobulins"/>
    <property type="match status" value="1"/>
</dbReference>
<protein>
    <recommendedName>
        <fullName evidence="2">histidine kinase</fullName>
        <ecNumber evidence="2">2.7.13.3</ecNumber>
    </recommendedName>
</protein>
<reference evidence="17 18" key="1">
    <citation type="journal article" date="2016" name="BMC Genomics">
        <title>Type VI secretion systems of human gut Bacteroidales segregate into three genetic architectures, two of which are contained on mobile genetic elements.</title>
        <authorList>
            <person name="Coyne M.J."/>
            <person name="Roelofs K.G."/>
            <person name="Comstock L.E."/>
        </authorList>
    </citation>
    <scope>NUCLEOTIDE SEQUENCE [LARGE SCALE GENOMIC DNA]</scope>
    <source>
        <strain evidence="17 18">CL09T03C01</strain>
    </source>
</reference>
<dbReference type="PROSITE" id="PS50109">
    <property type="entry name" value="HIS_KIN"/>
    <property type="match status" value="1"/>
</dbReference>
<dbReference type="PRINTS" id="PR00344">
    <property type="entry name" value="BCTRLSENSOR"/>
</dbReference>
<evidence type="ECO:0000256" key="12">
    <source>
        <dbReference type="PROSITE-ProRule" id="PRU00169"/>
    </source>
</evidence>
<dbReference type="SMART" id="SM00387">
    <property type="entry name" value="HATPase_c"/>
    <property type="match status" value="1"/>
</dbReference>
<dbReference type="SMART" id="SM00448">
    <property type="entry name" value="REC"/>
    <property type="match status" value="1"/>
</dbReference>
<keyword evidence="18" id="KW-1185">Reference proteome</keyword>
<keyword evidence="8" id="KW-0902">Two-component regulatory system</keyword>
<dbReference type="InterPro" id="IPR018060">
    <property type="entry name" value="HTH_AraC"/>
</dbReference>
<dbReference type="SUPFAM" id="SSF63829">
    <property type="entry name" value="Calcium-dependent phosphotriesterase"/>
    <property type="match status" value="3"/>
</dbReference>
<name>A0A108TD74_BACSE</name>
<evidence type="ECO:0000313" key="18">
    <source>
        <dbReference type="Proteomes" id="UP000056419"/>
    </source>
</evidence>
<dbReference type="GO" id="GO:0005524">
    <property type="term" value="F:ATP binding"/>
    <property type="evidence" value="ECO:0007669"/>
    <property type="project" value="UniProtKB-KW"/>
</dbReference>
<dbReference type="InterPro" id="IPR011123">
    <property type="entry name" value="Y_Y_Y"/>
</dbReference>
<dbReference type="Pfam" id="PF12833">
    <property type="entry name" value="HTH_18"/>
    <property type="match status" value="1"/>
</dbReference>
<dbReference type="SMART" id="SM00388">
    <property type="entry name" value="HisKA"/>
    <property type="match status" value="1"/>
</dbReference>
<evidence type="ECO:0000256" key="3">
    <source>
        <dbReference type="ARBA" id="ARBA00022553"/>
    </source>
</evidence>
<keyword evidence="13" id="KW-0472">Membrane</keyword>
<dbReference type="Pfam" id="PF00512">
    <property type="entry name" value="HisKA"/>
    <property type="match status" value="1"/>
</dbReference>
<keyword evidence="5" id="KW-0547">Nucleotide-binding</keyword>
<dbReference type="InterPro" id="IPR009057">
    <property type="entry name" value="Homeodomain-like_sf"/>
</dbReference>
<dbReference type="InterPro" id="IPR003661">
    <property type="entry name" value="HisK_dim/P_dom"/>
</dbReference>
<keyword evidence="3 12" id="KW-0597">Phosphoprotein</keyword>
<dbReference type="InterPro" id="IPR004358">
    <property type="entry name" value="Sig_transdc_His_kin-like_C"/>
</dbReference>
<dbReference type="InterPro" id="IPR036890">
    <property type="entry name" value="HATPase_C_sf"/>
</dbReference>
<evidence type="ECO:0000259" key="15">
    <source>
        <dbReference type="PROSITE" id="PS50109"/>
    </source>
</evidence>
<proteinExistence type="predicted"/>
<dbReference type="Gene3D" id="1.10.10.60">
    <property type="entry name" value="Homeodomain-like"/>
    <property type="match status" value="1"/>
</dbReference>
<dbReference type="GO" id="GO:0003700">
    <property type="term" value="F:DNA-binding transcription factor activity"/>
    <property type="evidence" value="ECO:0007669"/>
    <property type="project" value="InterPro"/>
</dbReference>
<dbReference type="PANTHER" id="PTHR43547">
    <property type="entry name" value="TWO-COMPONENT HISTIDINE KINASE"/>
    <property type="match status" value="1"/>
</dbReference>
<accession>A0A108TD74</accession>
<dbReference type="PATRIC" id="fig|46506.5.peg.388"/>
<gene>
    <name evidence="17" type="primary">todS_1</name>
    <name evidence="17" type="ORF">AA415_00361</name>
</gene>
<dbReference type="Pfam" id="PF02518">
    <property type="entry name" value="HATPase_c"/>
    <property type="match status" value="1"/>
</dbReference>
<evidence type="ECO:0000256" key="8">
    <source>
        <dbReference type="ARBA" id="ARBA00023012"/>
    </source>
</evidence>
<dbReference type="Gene3D" id="3.30.565.10">
    <property type="entry name" value="Histidine kinase-like ATPase, C-terminal domain"/>
    <property type="match status" value="1"/>
</dbReference>
<feature type="transmembrane region" description="Helical" evidence="13">
    <location>
        <begin position="12"/>
        <end position="35"/>
    </location>
</feature>
<keyword evidence="11" id="KW-0804">Transcription</keyword>
<keyword evidence="4 17" id="KW-0808">Transferase</keyword>
<dbReference type="Proteomes" id="UP000056419">
    <property type="component" value="Unassembled WGS sequence"/>
</dbReference>
<dbReference type="PROSITE" id="PS50110">
    <property type="entry name" value="RESPONSE_REGULATORY"/>
    <property type="match status" value="1"/>
</dbReference>
<keyword evidence="9" id="KW-0805">Transcription regulation</keyword>
<dbReference type="FunFam" id="3.30.565.10:FF:000037">
    <property type="entry name" value="Hybrid sensor histidine kinase/response regulator"/>
    <property type="match status" value="1"/>
</dbReference>
<dbReference type="EC" id="2.7.13.3" evidence="2"/>
<dbReference type="Gene3D" id="2.130.10.10">
    <property type="entry name" value="YVTN repeat-like/Quinoprotein amine dehydrogenase"/>
    <property type="match status" value="2"/>
</dbReference>
<evidence type="ECO:0000313" key="17">
    <source>
        <dbReference type="EMBL" id="KWR57818.1"/>
    </source>
</evidence>
<dbReference type="SUPFAM" id="SSF47384">
    <property type="entry name" value="Homodimeric domain of signal transducing histidine kinase"/>
    <property type="match status" value="1"/>
</dbReference>
<dbReference type="InterPro" id="IPR018062">
    <property type="entry name" value="HTH_AraC-typ_CS"/>
</dbReference>
<dbReference type="EMBL" id="LRGC01000001">
    <property type="protein sequence ID" value="KWR57818.1"/>
    <property type="molecule type" value="Genomic_DNA"/>
</dbReference>
<keyword evidence="13" id="KW-0812">Transmembrane</keyword>
<dbReference type="InterPro" id="IPR003594">
    <property type="entry name" value="HATPase_dom"/>
</dbReference>
<evidence type="ECO:0000256" key="1">
    <source>
        <dbReference type="ARBA" id="ARBA00000085"/>
    </source>
</evidence>
<dbReference type="Pfam" id="PF07495">
    <property type="entry name" value="Y_Y_Y"/>
    <property type="match status" value="1"/>
</dbReference>
<dbReference type="SUPFAM" id="SSF55874">
    <property type="entry name" value="ATPase domain of HSP90 chaperone/DNA topoisomerase II/histidine kinase"/>
    <property type="match status" value="1"/>
</dbReference>
<dbReference type="InterPro" id="IPR036097">
    <property type="entry name" value="HisK_dim/P_sf"/>
</dbReference>
<evidence type="ECO:0000256" key="6">
    <source>
        <dbReference type="ARBA" id="ARBA00022777"/>
    </source>
</evidence>
<dbReference type="InterPro" id="IPR011110">
    <property type="entry name" value="Reg_prop"/>
</dbReference>
<feature type="domain" description="HTH araC/xylS-type" evidence="14">
    <location>
        <begin position="1236"/>
        <end position="1336"/>
    </location>
</feature>
<dbReference type="Gene3D" id="1.10.287.130">
    <property type="match status" value="1"/>
</dbReference>
<dbReference type="InterPro" id="IPR001789">
    <property type="entry name" value="Sig_transdc_resp-reg_receiver"/>
</dbReference>
<evidence type="ECO:0000259" key="16">
    <source>
        <dbReference type="PROSITE" id="PS50110"/>
    </source>
</evidence>
<evidence type="ECO:0000256" key="11">
    <source>
        <dbReference type="ARBA" id="ARBA00023163"/>
    </source>
</evidence>
<feature type="domain" description="Response regulatory" evidence="16">
    <location>
        <begin position="1089"/>
        <end position="1204"/>
    </location>
</feature>
<keyword evidence="6 17" id="KW-0418">Kinase</keyword>
<dbReference type="InterPro" id="IPR011006">
    <property type="entry name" value="CheY-like_superfamily"/>
</dbReference>
<evidence type="ECO:0000256" key="5">
    <source>
        <dbReference type="ARBA" id="ARBA00022741"/>
    </source>
</evidence>
<dbReference type="PANTHER" id="PTHR43547:SF2">
    <property type="entry name" value="HYBRID SIGNAL TRANSDUCTION HISTIDINE KINASE C"/>
    <property type="match status" value="1"/>
</dbReference>
<dbReference type="InterPro" id="IPR013783">
    <property type="entry name" value="Ig-like_fold"/>
</dbReference>
<evidence type="ECO:0000256" key="7">
    <source>
        <dbReference type="ARBA" id="ARBA00022840"/>
    </source>
</evidence>
<evidence type="ECO:0000256" key="10">
    <source>
        <dbReference type="ARBA" id="ARBA00023125"/>
    </source>
</evidence>
<organism evidence="17 18">
    <name type="scientific">Bacteroides stercoris</name>
    <dbReference type="NCBI Taxonomy" id="46506"/>
    <lineage>
        <taxon>Bacteria</taxon>
        <taxon>Pseudomonadati</taxon>
        <taxon>Bacteroidota</taxon>
        <taxon>Bacteroidia</taxon>
        <taxon>Bacteroidales</taxon>
        <taxon>Bacteroidaceae</taxon>
        <taxon>Bacteroides</taxon>
    </lineage>
</organism>
<dbReference type="CDD" id="cd00082">
    <property type="entry name" value="HisKA"/>
    <property type="match status" value="1"/>
</dbReference>
<dbReference type="InterPro" id="IPR005467">
    <property type="entry name" value="His_kinase_dom"/>
</dbReference>
<dbReference type="Gene3D" id="3.40.50.2300">
    <property type="match status" value="1"/>
</dbReference>
<dbReference type="GO" id="GO:0043565">
    <property type="term" value="F:sequence-specific DNA binding"/>
    <property type="evidence" value="ECO:0007669"/>
    <property type="project" value="InterPro"/>
</dbReference>
<dbReference type="PROSITE" id="PS01124">
    <property type="entry name" value="HTH_ARAC_FAMILY_2"/>
    <property type="match status" value="1"/>
</dbReference>
<evidence type="ECO:0000259" key="14">
    <source>
        <dbReference type="PROSITE" id="PS01124"/>
    </source>
</evidence>
<feature type="domain" description="Histidine kinase" evidence="15">
    <location>
        <begin position="829"/>
        <end position="1044"/>
    </location>
</feature>
<dbReference type="PROSITE" id="PS00041">
    <property type="entry name" value="HTH_ARAC_FAMILY_1"/>
    <property type="match status" value="1"/>
</dbReference>
<dbReference type="GO" id="GO:0000155">
    <property type="term" value="F:phosphorelay sensor kinase activity"/>
    <property type="evidence" value="ECO:0007669"/>
    <property type="project" value="InterPro"/>
</dbReference>
<dbReference type="SUPFAM" id="SSF46689">
    <property type="entry name" value="Homeodomain-like"/>
    <property type="match status" value="1"/>
</dbReference>
<keyword evidence="7" id="KW-0067">ATP-binding</keyword>
<dbReference type="InterPro" id="IPR015943">
    <property type="entry name" value="WD40/YVTN_repeat-like_dom_sf"/>
</dbReference>
<evidence type="ECO:0000256" key="4">
    <source>
        <dbReference type="ARBA" id="ARBA00022679"/>
    </source>
</evidence>
<dbReference type="Pfam" id="PF00072">
    <property type="entry name" value="Response_reg"/>
    <property type="match status" value="1"/>
</dbReference>
<dbReference type="STRING" id="46506.AA415_00361"/>
<feature type="transmembrane region" description="Helical" evidence="13">
    <location>
        <begin position="775"/>
        <end position="793"/>
    </location>
</feature>